<dbReference type="EMBL" id="QEKH01000019">
    <property type="protein sequence ID" value="PVY39766.1"/>
    <property type="molecule type" value="Genomic_DNA"/>
</dbReference>
<comment type="caution">
    <text evidence="1">The sequence shown here is derived from an EMBL/GenBank/DDBJ whole genome shotgun (WGS) entry which is preliminary data.</text>
</comment>
<evidence type="ECO:0000313" key="1">
    <source>
        <dbReference type="EMBL" id="PVY39766.1"/>
    </source>
</evidence>
<proteinExistence type="predicted"/>
<dbReference type="Proteomes" id="UP000245959">
    <property type="component" value="Unassembled WGS sequence"/>
</dbReference>
<organism evidence="1 2">
    <name type="scientific">Victivallis vadensis</name>
    <dbReference type="NCBI Taxonomy" id="172901"/>
    <lineage>
        <taxon>Bacteria</taxon>
        <taxon>Pseudomonadati</taxon>
        <taxon>Lentisphaerota</taxon>
        <taxon>Lentisphaeria</taxon>
        <taxon>Victivallales</taxon>
        <taxon>Victivallaceae</taxon>
        <taxon>Victivallis</taxon>
    </lineage>
</organism>
<evidence type="ECO:0000313" key="2">
    <source>
        <dbReference type="Proteomes" id="UP000245959"/>
    </source>
</evidence>
<dbReference type="AlphaFoldDB" id="A0A2U1ATL5"/>
<dbReference type="RefSeq" id="WP_116884533.1">
    <property type="nucleotide sequence ID" value="NZ_CABMMC010000007.1"/>
</dbReference>
<reference evidence="1 2" key="1">
    <citation type="submission" date="2018-04" db="EMBL/GenBank/DDBJ databases">
        <title>Genomic Encyclopedia of Type Strains, Phase IV (KMG-IV): sequencing the most valuable type-strain genomes for metagenomic binning, comparative biology and taxonomic classification.</title>
        <authorList>
            <person name="Goeker M."/>
        </authorList>
    </citation>
    <scope>NUCLEOTIDE SEQUENCE [LARGE SCALE GENOMIC DNA]</scope>
    <source>
        <strain evidence="1 2">DSM 14823</strain>
    </source>
</reference>
<accession>A0A2U1ATL5</accession>
<dbReference type="GeneID" id="78295826"/>
<protein>
    <submittedName>
        <fullName evidence="1">Uncharacterized protein</fullName>
    </submittedName>
</protein>
<keyword evidence="2" id="KW-1185">Reference proteome</keyword>
<gene>
    <name evidence="1" type="ORF">C8D82_1197</name>
</gene>
<sequence>MKVCKDYLKARAVWKRRYAELEQSYEEAERAEQWNRAERIGEALAEMEQHSGFKKCYSCGRKGCPAHFDGFVSWNPMNSSCKTIKLPVFN</sequence>
<name>A0A2U1ATL5_9BACT</name>